<gene>
    <name evidence="1" type="ORF">GSPATT00034264001</name>
</gene>
<evidence type="ECO:0000313" key="2">
    <source>
        <dbReference type="Proteomes" id="UP000000600"/>
    </source>
</evidence>
<dbReference type="EMBL" id="CT868034">
    <property type="protein sequence ID" value="CAK64787.1"/>
    <property type="molecule type" value="Genomic_DNA"/>
</dbReference>
<dbReference type="OrthoDB" id="325404at2759"/>
<dbReference type="HOGENOM" id="CLU_1655557_0_0_1"/>
<reference evidence="1 2" key="1">
    <citation type="journal article" date="2006" name="Nature">
        <title>Global trends of whole-genome duplications revealed by the ciliate Paramecium tetraurelia.</title>
        <authorList>
            <consortium name="Genoscope"/>
            <person name="Aury J.-M."/>
            <person name="Jaillon O."/>
            <person name="Duret L."/>
            <person name="Noel B."/>
            <person name="Jubin C."/>
            <person name="Porcel B.M."/>
            <person name="Segurens B."/>
            <person name="Daubin V."/>
            <person name="Anthouard V."/>
            <person name="Aiach N."/>
            <person name="Arnaiz O."/>
            <person name="Billaut A."/>
            <person name="Beisson J."/>
            <person name="Blanc I."/>
            <person name="Bouhouche K."/>
            <person name="Camara F."/>
            <person name="Duharcourt S."/>
            <person name="Guigo R."/>
            <person name="Gogendeau D."/>
            <person name="Katinka M."/>
            <person name="Keller A.-M."/>
            <person name="Kissmehl R."/>
            <person name="Klotz C."/>
            <person name="Koll F."/>
            <person name="Le Moue A."/>
            <person name="Lepere C."/>
            <person name="Malinsky S."/>
            <person name="Nowacki M."/>
            <person name="Nowak J.K."/>
            <person name="Plattner H."/>
            <person name="Poulain J."/>
            <person name="Ruiz F."/>
            <person name="Serrano V."/>
            <person name="Zagulski M."/>
            <person name="Dessen P."/>
            <person name="Betermier M."/>
            <person name="Weissenbach J."/>
            <person name="Scarpelli C."/>
            <person name="Schachter V."/>
            <person name="Sperling L."/>
            <person name="Meyer E."/>
            <person name="Cohen J."/>
            <person name="Wincker P."/>
        </authorList>
    </citation>
    <scope>NUCLEOTIDE SEQUENCE [LARGE SCALE GENOMIC DNA]</scope>
    <source>
        <strain evidence="1 2">Stock d4-2</strain>
    </source>
</reference>
<evidence type="ECO:0000313" key="1">
    <source>
        <dbReference type="EMBL" id="CAK64787.1"/>
    </source>
</evidence>
<dbReference type="RefSeq" id="XP_001432184.1">
    <property type="nucleotide sequence ID" value="XM_001432147.1"/>
</dbReference>
<dbReference type="InParanoid" id="A0C1X0"/>
<proteinExistence type="predicted"/>
<dbReference type="KEGG" id="ptm:GSPATT00034264001"/>
<dbReference type="AlphaFoldDB" id="A0C1X0"/>
<name>A0C1X0_PARTE</name>
<protein>
    <recommendedName>
        <fullName evidence="3">Transmembrane protein</fullName>
    </recommendedName>
</protein>
<keyword evidence="2" id="KW-1185">Reference proteome</keyword>
<accession>A0C1X0</accession>
<evidence type="ECO:0008006" key="3">
    <source>
        <dbReference type="Google" id="ProtNLM"/>
    </source>
</evidence>
<dbReference type="GeneID" id="5017967"/>
<dbReference type="Proteomes" id="UP000000600">
    <property type="component" value="Unassembled WGS sequence"/>
</dbReference>
<organism evidence="1 2">
    <name type="scientific">Paramecium tetraurelia</name>
    <dbReference type="NCBI Taxonomy" id="5888"/>
    <lineage>
        <taxon>Eukaryota</taxon>
        <taxon>Sar</taxon>
        <taxon>Alveolata</taxon>
        <taxon>Ciliophora</taxon>
        <taxon>Intramacronucleata</taxon>
        <taxon>Oligohymenophorea</taxon>
        <taxon>Peniculida</taxon>
        <taxon>Parameciidae</taxon>
        <taxon>Paramecium</taxon>
    </lineage>
</organism>
<sequence length="160" mass="19048">MQYKGQKSQVLTLNIFMFNVGKMFQKNKGKENIDLFFQQGFQNQTNYQLKVREVKSLGFTILKLSDKKWLTNAIFTLNQQRQILFTILMQQIVAQLKIMQQHIIFKKYLLKSLVTTILREQLKAFSKKKSWVILKIKITEITWSQYEQKLSAYSKKQGQQ</sequence>